<evidence type="ECO:0000313" key="2">
    <source>
        <dbReference type="EMBL" id="JAT25810.1"/>
    </source>
</evidence>
<feature type="region of interest" description="Disordered" evidence="1">
    <location>
        <begin position="386"/>
        <end position="545"/>
    </location>
</feature>
<organism evidence="2">
    <name type="scientific">Graphocephala atropunctata</name>
    <dbReference type="NCBI Taxonomy" id="36148"/>
    <lineage>
        <taxon>Eukaryota</taxon>
        <taxon>Metazoa</taxon>
        <taxon>Ecdysozoa</taxon>
        <taxon>Arthropoda</taxon>
        <taxon>Hexapoda</taxon>
        <taxon>Insecta</taxon>
        <taxon>Pterygota</taxon>
        <taxon>Neoptera</taxon>
        <taxon>Paraneoptera</taxon>
        <taxon>Hemiptera</taxon>
        <taxon>Auchenorrhyncha</taxon>
        <taxon>Membracoidea</taxon>
        <taxon>Cicadellidae</taxon>
        <taxon>Cicadellinae</taxon>
        <taxon>Cicadellini</taxon>
        <taxon>Graphocephala</taxon>
    </lineage>
</organism>
<name>A0A1B6LQ11_9HEMI</name>
<feature type="region of interest" description="Disordered" evidence="1">
    <location>
        <begin position="68"/>
        <end position="92"/>
    </location>
</feature>
<feature type="compositionally biased region" description="Polar residues" evidence="1">
    <location>
        <begin position="513"/>
        <end position="524"/>
    </location>
</feature>
<sequence length="545" mass="61941">MKDLGGKIDTNGNSFIRLSLRKPREWKVALTTSVSSPAIIAPKIQLWDEERGDMILETQDRVSCVRSKSASFGKRGGESPVARWESGRHRSSGKRSELELLSNVYESEKTTYGVHSLEDSRHGRSKSLSWRGRKDLLVEPVDCERPRTPVMVARRVSLSRESSGRSLTSQQNGITTHYRKQFSEDDPRRRLKHNVSFGRVDTFDDSSSFSSSLSASKLRERSRRSRPSESFSSSPRIVITEPGDSEEEVTQMKVSGKDIRPKRVKPRSRSGIPVAVKNFTDSSLSSPLENYLKNNYSSNKSDSLENGYQNYKMNSSEVSSERSGRRSRMELFMCDGAAKHKFNVTRTPDPPEPPPLLPPSAYQENRAHHHFPCERGNCPFSKYFPEPSTPVRPMLRNGSFGRRSKGRDSFNSPVVMTPVSETSSENKRSKERNSYVSPMVMTPVSETPSRGKKHSKDRNSFISPMVTSPVSETSLRGKKHSKERGVQEERRRRDSSKPRRRKVPSRCRELMMGSSSSDSENYQSPRVPPPRRRRRSQHQKGDRLL</sequence>
<gene>
    <name evidence="2" type="ORF">g.45775</name>
</gene>
<protein>
    <submittedName>
        <fullName evidence="2">Uncharacterized protein</fullName>
    </submittedName>
</protein>
<feature type="compositionally biased region" description="Polar residues" evidence="1">
    <location>
        <begin position="460"/>
        <end position="474"/>
    </location>
</feature>
<reference evidence="2" key="1">
    <citation type="submission" date="2015-11" db="EMBL/GenBank/DDBJ databases">
        <title>De novo transcriptome assembly of four potential Pierce s Disease insect vectors from Arizona vineyards.</title>
        <authorList>
            <person name="Tassone E.E."/>
        </authorList>
    </citation>
    <scope>NUCLEOTIDE SEQUENCE</scope>
</reference>
<dbReference type="AlphaFoldDB" id="A0A1B6LQ11"/>
<feature type="non-terminal residue" evidence="2">
    <location>
        <position position="545"/>
    </location>
</feature>
<feature type="compositionally biased region" description="Low complexity" evidence="1">
    <location>
        <begin position="206"/>
        <end position="216"/>
    </location>
</feature>
<feature type="compositionally biased region" description="Basic residues" evidence="1">
    <location>
        <begin position="529"/>
        <end position="538"/>
    </location>
</feature>
<evidence type="ECO:0000256" key="1">
    <source>
        <dbReference type="SAM" id="MobiDB-lite"/>
    </source>
</evidence>
<accession>A0A1B6LQ11</accession>
<dbReference type="EMBL" id="GEBQ01014167">
    <property type="protein sequence ID" value="JAT25810.1"/>
    <property type="molecule type" value="Transcribed_RNA"/>
</dbReference>
<feature type="compositionally biased region" description="Basic and acidic residues" evidence="1">
    <location>
        <begin position="424"/>
        <end position="433"/>
    </location>
</feature>
<feature type="compositionally biased region" description="Polar residues" evidence="1">
    <location>
        <begin position="409"/>
        <end position="423"/>
    </location>
</feature>
<feature type="region of interest" description="Disordered" evidence="1">
    <location>
        <begin position="204"/>
        <end position="247"/>
    </location>
</feature>
<feature type="compositionally biased region" description="Basic and acidic residues" evidence="1">
    <location>
        <begin position="483"/>
        <end position="497"/>
    </location>
</feature>
<feature type="region of interest" description="Disordered" evidence="1">
    <location>
        <begin position="155"/>
        <end position="190"/>
    </location>
</feature>
<proteinExistence type="predicted"/>
<feature type="compositionally biased region" description="Polar residues" evidence="1">
    <location>
        <begin position="159"/>
        <end position="175"/>
    </location>
</feature>